<evidence type="ECO:0000259" key="4">
    <source>
        <dbReference type="Pfam" id="PF10363"/>
    </source>
</evidence>
<dbReference type="Proteomes" id="UP001140510">
    <property type="component" value="Unassembled WGS sequence"/>
</dbReference>
<evidence type="ECO:0000256" key="2">
    <source>
        <dbReference type="SAM" id="MobiDB-lite"/>
    </source>
</evidence>
<dbReference type="AlphaFoldDB" id="A0A9W9DAS6"/>
<dbReference type="Pfam" id="PF10304">
    <property type="entry name" value="RTP1_C2"/>
    <property type="match status" value="1"/>
</dbReference>
<evidence type="ECO:0000313" key="5">
    <source>
        <dbReference type="EMBL" id="KAJ4408797.1"/>
    </source>
</evidence>
<dbReference type="GO" id="GO:0009306">
    <property type="term" value="P:protein secretion"/>
    <property type="evidence" value="ECO:0007669"/>
    <property type="project" value="TreeGrafter"/>
</dbReference>
<gene>
    <name evidence="5" type="ORF">N0V91_003053</name>
</gene>
<dbReference type="PANTHER" id="PTHR20959:SF1">
    <property type="entry name" value="TRANSPORT AND GOLGI ORGANIZATION PROTEIN 6 HOMOLOG"/>
    <property type="match status" value="1"/>
</dbReference>
<feature type="domain" description="RNA polymerase II assembly factor Rtp1 C-terminal" evidence="4">
    <location>
        <begin position="704"/>
        <end position="826"/>
    </location>
</feature>
<evidence type="ECO:0000313" key="6">
    <source>
        <dbReference type="Proteomes" id="UP001140510"/>
    </source>
</evidence>
<dbReference type="InterPro" id="IPR019451">
    <property type="entry name" value="Rtp1_C1"/>
</dbReference>
<keyword evidence="6" id="KW-1185">Reference proteome</keyword>
<organism evidence="5 6">
    <name type="scientific">Didymella pomorum</name>
    <dbReference type="NCBI Taxonomy" id="749634"/>
    <lineage>
        <taxon>Eukaryota</taxon>
        <taxon>Fungi</taxon>
        <taxon>Dikarya</taxon>
        <taxon>Ascomycota</taxon>
        <taxon>Pezizomycotina</taxon>
        <taxon>Dothideomycetes</taxon>
        <taxon>Pleosporomycetidae</taxon>
        <taxon>Pleosporales</taxon>
        <taxon>Pleosporineae</taxon>
        <taxon>Didymellaceae</taxon>
        <taxon>Didymella</taxon>
    </lineage>
</organism>
<feature type="region of interest" description="Disordered" evidence="2">
    <location>
        <begin position="587"/>
        <end position="618"/>
    </location>
</feature>
<dbReference type="InterPro" id="IPR019414">
    <property type="entry name" value="Rtp1_C2"/>
</dbReference>
<comment type="caution">
    <text evidence="5">The sequence shown here is derived from an EMBL/GenBank/DDBJ whole genome shotgun (WGS) entry which is preliminary data.</text>
</comment>
<dbReference type="SUPFAM" id="SSF48371">
    <property type="entry name" value="ARM repeat"/>
    <property type="match status" value="1"/>
</dbReference>
<accession>A0A9W9DAS6</accession>
<reference evidence="5" key="1">
    <citation type="submission" date="2022-10" db="EMBL/GenBank/DDBJ databases">
        <title>Tapping the CABI collections for fungal endophytes: first genome assemblies for Collariella, Neodidymelliopsis, Ascochyta clinopodiicola, Didymella pomorum, Didymosphaeria variabile, Neocosmospora piperis and Neocucurbitaria cava.</title>
        <authorList>
            <person name="Hill R."/>
        </authorList>
    </citation>
    <scope>NUCLEOTIDE SEQUENCE</scope>
    <source>
        <strain evidence="5">IMI 355091</strain>
    </source>
</reference>
<evidence type="ECO:0008006" key="7">
    <source>
        <dbReference type="Google" id="ProtNLM"/>
    </source>
</evidence>
<dbReference type="EMBL" id="JAPEVA010000014">
    <property type="protein sequence ID" value="KAJ4408797.1"/>
    <property type="molecule type" value="Genomic_DNA"/>
</dbReference>
<feature type="domain" description="RNA polymerase II assembly factor Rtp1 C-terminal" evidence="3">
    <location>
        <begin position="1011"/>
        <end position="1044"/>
    </location>
</feature>
<dbReference type="InterPro" id="IPR016024">
    <property type="entry name" value="ARM-type_fold"/>
</dbReference>
<proteinExistence type="inferred from homology"/>
<dbReference type="Pfam" id="PF10363">
    <property type="entry name" value="RTP1_C1"/>
    <property type="match status" value="1"/>
</dbReference>
<comment type="similarity">
    <text evidence="1">Belongs to the Tango6 family.</text>
</comment>
<dbReference type="OrthoDB" id="39591at2759"/>
<sequence>MYLRNFHSNNNFDRMGAVEQAVDAAANLVGPFVDAGARQAAPHGGEENLDNAALVREAIRHLQAINTADLAADPDAPYDASLAGVVYGLLDLIASLGILPHLSSGVAFSQRPRSVLIATFTVSRQDKELLSEAAPPLLEILTQKEGTGLQPLIAQRSLPDIISAHAELAFSPQCTGQDHWAFESAYDDLLARTPTSRLLPILTTFLQQPLPTWLKSRMSKELATVPIRTHGVRHVIEFLSLSYLSKNSQVPQDASGPQSRIPIPLEAVTQASKLLISPPSGTDQVEWIQRLEHQLLNLLDGNDGRELSRAAGQVIAGGILSKKSTGAPGSIGWTLFVEPILKAIYPKDSSTSILRDSTKDRVLVPDQGLLLALQRLAVITTSYSHAGLIKRLIGPLLLPLWALLNYARSKRSLDKAWSELPCSVILRYMTIACDPKHVDNIATNLFWDGPSEWTLGPGTKGGIEYRLRRNGNQNGDAAMDSILSRISDLTGRIDLLVSLLVDAKVSDDVAGLVFLQVTKRWLDPNRNTKASLLLESTDDPLTALTDAKLSEALANKFKDSFARSPQHVIELMGQLLVNYVNDHQEKTARQARLQRPSRANLGSIVPSEREEGNAESDTADDDIASFAISILSTLVATADFQRTAAIDNQLSQVTTHLQYLVQGHQTPIPPSITNSARNLLQAIEPSSSTKLSKTDPLAPHRETLQSALQDLTSPEAPNRAWSLSTLHKLIKSPSSFPVINVPSLTYMLLSASLADPESYVHSAAIRVLVSLALTAPHPVIKILVDAFQDVDERSLSLTKGRMTEEKERELQESLDYRLRLGEVLSTHLLADEFWSSKTDIDMKYNAVKHLTTACLSLASRRGQRTQAHKSRQAVSLHITQQQAEAEAAWGGPIPNLLEPDASASSQDQKDFEALSKIVKGWEDTGVEEDVRIRASALSLFGTVLEKRAGFVGQKSVDAGLQIVLLILTVETGESFFILRRAAVLVVMGLLRALDESLDAGEPGAVDLGMRQWDEVERVLRWVRDEDRDELVRDHAASVIEGLETLRMKKLYRVRDEGVRLGPDLGLEGSLRGLNVTPAGEGKRRMVVEEIE</sequence>
<evidence type="ECO:0000259" key="3">
    <source>
        <dbReference type="Pfam" id="PF10304"/>
    </source>
</evidence>
<dbReference type="InterPro" id="IPR039600">
    <property type="entry name" value="TANGO6/Rtp1"/>
</dbReference>
<name>A0A9W9DAS6_9PLEO</name>
<protein>
    <recommendedName>
        <fullName evidence="7">RNA polymerase II assembly factor Rtp1 C-terminal domain-containing protein</fullName>
    </recommendedName>
</protein>
<dbReference type="PANTHER" id="PTHR20959">
    <property type="entry name" value="TRANSPORT AND GOLGI ORGANIZATION PROTEIN 6 FAMILY MEMBER"/>
    <property type="match status" value="1"/>
</dbReference>
<evidence type="ECO:0000256" key="1">
    <source>
        <dbReference type="ARBA" id="ARBA00005724"/>
    </source>
</evidence>